<dbReference type="RefSeq" id="WP_311554802.1">
    <property type="nucleotide sequence ID" value="NZ_JAVREJ010000002.1"/>
</dbReference>
<dbReference type="InterPro" id="IPR007569">
    <property type="entry name" value="DUF559"/>
</dbReference>
<comment type="caution">
    <text evidence="2">The sequence shown here is derived from an EMBL/GenBank/DDBJ whole genome shotgun (WGS) entry which is preliminary data.</text>
</comment>
<protein>
    <submittedName>
        <fullName evidence="2">DUF559 domain-containing protein</fullName>
    </submittedName>
</protein>
<reference evidence="3" key="1">
    <citation type="submission" date="2023-07" db="EMBL/GenBank/DDBJ databases">
        <title>30 novel species of actinomycetes from the DSMZ collection.</title>
        <authorList>
            <person name="Nouioui I."/>
        </authorList>
    </citation>
    <scope>NUCLEOTIDE SEQUENCE [LARGE SCALE GENOMIC DNA]</scope>
    <source>
        <strain evidence="3">DSM 45834</strain>
    </source>
</reference>
<accession>A0ABU2N6H4</accession>
<sequence>MLNIARPNLSPESSRPFRGSRAVAAGILTRGQLRGPHFRRLFPDVYIPVTAKVDLALRARAAGLLVDGRGAVAGYAAAELWGASCGPADEPAHVLMTDRYLCDDLRVHRDYFDFAETVPIDSGGVVTTPERTAYDLARWAPRLVERVVALDALAHCCDADLDVVRALRRQYLGSHGGANIAEALQLCDRRAESPMETRMRIPLVLAGIPPEVQHVVVVNGRRYRLDLAYPELRIAVEYDGEEHRTQARARRDLVREADLASAGWRILRFDAAVVMRRPHQIVAEVQAELAARTAGR</sequence>
<organism evidence="2 3">
    <name type="scientific">Pseudonocardia charpentierae</name>
    <dbReference type="NCBI Taxonomy" id="3075545"/>
    <lineage>
        <taxon>Bacteria</taxon>
        <taxon>Bacillati</taxon>
        <taxon>Actinomycetota</taxon>
        <taxon>Actinomycetes</taxon>
        <taxon>Pseudonocardiales</taxon>
        <taxon>Pseudonocardiaceae</taxon>
        <taxon>Pseudonocardia</taxon>
    </lineage>
</organism>
<evidence type="ECO:0000259" key="1">
    <source>
        <dbReference type="Pfam" id="PF04480"/>
    </source>
</evidence>
<keyword evidence="3" id="KW-1185">Reference proteome</keyword>
<dbReference type="Proteomes" id="UP001183202">
    <property type="component" value="Unassembled WGS sequence"/>
</dbReference>
<dbReference type="SUPFAM" id="SSF52980">
    <property type="entry name" value="Restriction endonuclease-like"/>
    <property type="match status" value="1"/>
</dbReference>
<dbReference type="InterPro" id="IPR011335">
    <property type="entry name" value="Restrct_endonuc-II-like"/>
</dbReference>
<dbReference type="Pfam" id="PF04480">
    <property type="entry name" value="DUF559"/>
    <property type="match status" value="1"/>
</dbReference>
<proteinExistence type="predicted"/>
<dbReference type="Gene3D" id="3.40.960.10">
    <property type="entry name" value="VSR Endonuclease"/>
    <property type="match status" value="1"/>
</dbReference>
<name>A0ABU2N6H4_9PSEU</name>
<evidence type="ECO:0000313" key="2">
    <source>
        <dbReference type="EMBL" id="MDT0348869.1"/>
    </source>
</evidence>
<dbReference type="EMBL" id="JAVREJ010000002">
    <property type="protein sequence ID" value="MDT0348869.1"/>
    <property type="molecule type" value="Genomic_DNA"/>
</dbReference>
<evidence type="ECO:0000313" key="3">
    <source>
        <dbReference type="Proteomes" id="UP001183202"/>
    </source>
</evidence>
<feature type="domain" description="DUF559" evidence="1">
    <location>
        <begin position="222"/>
        <end position="289"/>
    </location>
</feature>
<gene>
    <name evidence="2" type="ORF">RM445_04955</name>
</gene>